<evidence type="ECO:0008006" key="4">
    <source>
        <dbReference type="Google" id="ProtNLM"/>
    </source>
</evidence>
<dbReference type="EMBL" id="BTSY01000002">
    <property type="protein sequence ID" value="GMT16823.1"/>
    <property type="molecule type" value="Genomic_DNA"/>
</dbReference>
<keyword evidence="1" id="KW-0175">Coiled coil</keyword>
<accession>A0AAV5VF31</accession>
<sequence>FSLFSCIKVMSDGQLITNLHNQVSRLVKQLEELEQERDALTAEEYEEMKSETVEELSEISATLEKMTGGAVTTLDSSTREKQAIRDAIATAFQAIHGDQSPHKKKIAVLRQKLNQVNNDSSAKKIDMDTFKSRRAAVLNRLSDLGDELSIEEASFLKESLAELNLSLQSASTNSKARDAFIDSL</sequence>
<keyword evidence="3" id="KW-1185">Reference proteome</keyword>
<gene>
    <name evidence="2" type="ORF">PFISCL1PPCAC_8120</name>
</gene>
<dbReference type="Proteomes" id="UP001432322">
    <property type="component" value="Unassembled WGS sequence"/>
</dbReference>
<evidence type="ECO:0000313" key="2">
    <source>
        <dbReference type="EMBL" id="GMT16823.1"/>
    </source>
</evidence>
<comment type="caution">
    <text evidence="2">The sequence shown here is derived from an EMBL/GenBank/DDBJ whole genome shotgun (WGS) entry which is preliminary data.</text>
</comment>
<proteinExistence type="predicted"/>
<dbReference type="PANTHER" id="PTHR16505">
    <property type="entry name" value="PROTEIN LZIC"/>
    <property type="match status" value="1"/>
</dbReference>
<evidence type="ECO:0000256" key="1">
    <source>
        <dbReference type="SAM" id="Coils"/>
    </source>
</evidence>
<dbReference type="InterPro" id="IPR040065">
    <property type="entry name" value="LZIC"/>
</dbReference>
<name>A0AAV5VF31_9BILA</name>
<feature type="coiled-coil region" evidence="1">
    <location>
        <begin position="16"/>
        <end position="62"/>
    </location>
</feature>
<reference evidence="2" key="1">
    <citation type="submission" date="2023-10" db="EMBL/GenBank/DDBJ databases">
        <title>Genome assembly of Pristionchus species.</title>
        <authorList>
            <person name="Yoshida K."/>
            <person name="Sommer R.J."/>
        </authorList>
    </citation>
    <scope>NUCLEOTIDE SEQUENCE</scope>
    <source>
        <strain evidence="2">RS5133</strain>
    </source>
</reference>
<organism evidence="2 3">
    <name type="scientific">Pristionchus fissidentatus</name>
    <dbReference type="NCBI Taxonomy" id="1538716"/>
    <lineage>
        <taxon>Eukaryota</taxon>
        <taxon>Metazoa</taxon>
        <taxon>Ecdysozoa</taxon>
        <taxon>Nematoda</taxon>
        <taxon>Chromadorea</taxon>
        <taxon>Rhabditida</taxon>
        <taxon>Rhabditina</taxon>
        <taxon>Diplogasteromorpha</taxon>
        <taxon>Diplogasteroidea</taxon>
        <taxon>Neodiplogasteridae</taxon>
        <taxon>Pristionchus</taxon>
    </lineage>
</organism>
<feature type="non-terminal residue" evidence="2">
    <location>
        <position position="1"/>
    </location>
</feature>
<protein>
    <recommendedName>
        <fullName evidence="4">Leucine zipper transcription factor-like protein 1</fullName>
    </recommendedName>
</protein>
<dbReference type="AlphaFoldDB" id="A0AAV5VF31"/>
<dbReference type="PANTHER" id="PTHR16505:SF8">
    <property type="entry name" value="PROTEIN LZIC"/>
    <property type="match status" value="1"/>
</dbReference>
<evidence type="ECO:0000313" key="3">
    <source>
        <dbReference type="Proteomes" id="UP001432322"/>
    </source>
</evidence>